<dbReference type="Proteomes" id="UP000284702">
    <property type="component" value="Unassembled WGS sequence"/>
</dbReference>
<dbReference type="AlphaFoldDB" id="A0A425CQV3"/>
<accession>A0A425CQV3</accession>
<feature type="coiled-coil region" evidence="1">
    <location>
        <begin position="153"/>
        <end position="187"/>
    </location>
</feature>
<name>A0A425CQV3_APHAT</name>
<protein>
    <recommendedName>
        <fullName evidence="4">PH domain-containing protein</fullName>
    </recommendedName>
</protein>
<evidence type="ECO:0000313" key="3">
    <source>
        <dbReference type="Proteomes" id="UP000284702"/>
    </source>
</evidence>
<sequence>MDEEEECGTFLEMRDIQFRSQTSPFHVRVETTDDDVPFTLRVEHKETKHQWLDLLHRSPQTHRNCRTGTVKDTSEYTPKDASYVLPSFVVVAALLTGLPACRVPNHKEPGIDLDLINEGETTGLMYMVLRMKAFGVFEAEYQFPLKPVEMTRATKAESKLRDLYERVDQLQTNVNAVQLTIQQLYTELDEFRNHMRSSCNVKNTLNHAPTTAKSKLPSKVVIATLQCPYDVDLTSWSNGQVKMKLAMTAFAKLSVEYEFELTPLDVATTDILAAKIRDLQENVKALKDVCHTTELAQLREEVDDVRRNLGYY</sequence>
<dbReference type="VEuPathDB" id="FungiDB:H257_12791"/>
<feature type="coiled-coil region" evidence="1">
    <location>
        <begin position="269"/>
        <end position="296"/>
    </location>
</feature>
<evidence type="ECO:0008006" key="4">
    <source>
        <dbReference type="Google" id="ProtNLM"/>
    </source>
</evidence>
<organism evidence="2 3">
    <name type="scientific">Aphanomyces astaci</name>
    <name type="common">Crayfish plague agent</name>
    <dbReference type="NCBI Taxonomy" id="112090"/>
    <lineage>
        <taxon>Eukaryota</taxon>
        <taxon>Sar</taxon>
        <taxon>Stramenopiles</taxon>
        <taxon>Oomycota</taxon>
        <taxon>Saprolegniomycetes</taxon>
        <taxon>Saprolegniales</taxon>
        <taxon>Verrucalvaceae</taxon>
        <taxon>Aphanomyces</taxon>
    </lineage>
</organism>
<comment type="caution">
    <text evidence="2">The sequence shown here is derived from an EMBL/GenBank/DDBJ whole genome shotgun (WGS) entry which is preliminary data.</text>
</comment>
<evidence type="ECO:0000256" key="1">
    <source>
        <dbReference type="SAM" id="Coils"/>
    </source>
</evidence>
<evidence type="ECO:0000313" key="2">
    <source>
        <dbReference type="EMBL" id="RQM19374.1"/>
    </source>
</evidence>
<keyword evidence="1" id="KW-0175">Coiled coil</keyword>
<dbReference type="EMBL" id="MZMZ02004367">
    <property type="protein sequence ID" value="RQM19374.1"/>
    <property type="molecule type" value="Genomic_DNA"/>
</dbReference>
<proteinExistence type="predicted"/>
<reference evidence="2" key="1">
    <citation type="submission" date="2018-07" db="EMBL/GenBank/DDBJ databases">
        <title>Annotation of Aphanomyces astaci genome assembly.</title>
        <authorList>
            <person name="Studholme D.J."/>
        </authorList>
    </citation>
    <scope>NUCLEOTIDE SEQUENCE [LARGE SCALE GENOMIC DNA]</scope>
    <source>
        <strain evidence="2">Pc</strain>
    </source>
</reference>
<keyword evidence="3" id="KW-1185">Reference proteome</keyword>
<gene>
    <name evidence="2" type="ORF">B5M09_004609</name>
</gene>